<evidence type="ECO:0000313" key="10">
    <source>
        <dbReference type="EMBL" id="BBJ31116.1"/>
    </source>
</evidence>
<dbReference type="EC" id="2.3.1.234" evidence="8"/>
<dbReference type="Gene3D" id="3.30.420.40">
    <property type="match status" value="2"/>
</dbReference>
<keyword evidence="6 8" id="KW-0012">Acyltransferase</keyword>
<dbReference type="SUPFAM" id="SSF53067">
    <property type="entry name" value="Actin-like ATPase domain"/>
    <property type="match status" value="2"/>
</dbReference>
<comment type="cofactor">
    <cofactor evidence="8">
        <name>Fe(2+)</name>
        <dbReference type="ChEBI" id="CHEBI:29033"/>
    </cofactor>
    <text evidence="8">Binds 1 Fe(2+) ion per subunit.</text>
</comment>
<feature type="binding site" evidence="8">
    <location>
        <position position="180"/>
    </location>
    <ligand>
        <name>substrate</name>
    </ligand>
</feature>
<feature type="binding site" evidence="8">
    <location>
        <position position="280"/>
    </location>
    <ligand>
        <name>substrate</name>
    </ligand>
</feature>
<evidence type="ECO:0000313" key="11">
    <source>
        <dbReference type="Proteomes" id="UP000321183"/>
    </source>
</evidence>
<feature type="binding site" evidence="8">
    <location>
        <position position="116"/>
    </location>
    <ligand>
        <name>Fe cation</name>
        <dbReference type="ChEBI" id="CHEBI:24875"/>
    </ligand>
</feature>
<accession>A0A510G6Q5</accession>
<dbReference type="PRINTS" id="PR00789">
    <property type="entry name" value="OSIALOPTASE"/>
</dbReference>
<dbReference type="PANTHER" id="PTHR11735:SF6">
    <property type="entry name" value="TRNA N6-ADENOSINE THREONYLCARBAMOYLTRANSFERASE, MITOCHONDRIAL"/>
    <property type="match status" value="1"/>
</dbReference>
<evidence type="ECO:0000256" key="6">
    <source>
        <dbReference type="ARBA" id="ARBA00023315"/>
    </source>
</evidence>
<dbReference type="KEGG" id="ras:RAS_02250"/>
<comment type="function">
    <text evidence="8">Required for the formation of a threonylcarbamoyl group on adenosine at position 37 (t(6)A37) in tRNAs that read codons beginning with adenine. Is involved in the transfer of the threonylcarbamoyl moiety of threonylcarbamoyl-AMP (TC-AMP) to the N6 group of A37, together with TsaE and TsaB. TsaD likely plays a direct catalytic role in this reaction.</text>
</comment>
<feature type="binding site" evidence="8">
    <location>
        <position position="167"/>
    </location>
    <ligand>
        <name>substrate</name>
    </ligand>
</feature>
<keyword evidence="3 8" id="KW-0819">tRNA processing</keyword>
<organism evidence="10 11">
    <name type="scientific">Rickettsia asiatica</name>
    <dbReference type="NCBI Taxonomy" id="238800"/>
    <lineage>
        <taxon>Bacteria</taxon>
        <taxon>Pseudomonadati</taxon>
        <taxon>Pseudomonadota</taxon>
        <taxon>Alphaproteobacteria</taxon>
        <taxon>Rickettsiales</taxon>
        <taxon>Rickettsiaceae</taxon>
        <taxon>Rickettsieae</taxon>
        <taxon>Rickettsia</taxon>
        <taxon>spotted fever group</taxon>
    </lineage>
</organism>
<evidence type="ECO:0000256" key="1">
    <source>
        <dbReference type="ARBA" id="ARBA00022490"/>
    </source>
</evidence>
<dbReference type="FunFam" id="3.30.420.40:FF:000040">
    <property type="entry name" value="tRNA N6-adenosine threonylcarbamoyltransferase"/>
    <property type="match status" value="1"/>
</dbReference>
<dbReference type="PROSITE" id="PS01016">
    <property type="entry name" value="GLYCOPROTEASE"/>
    <property type="match status" value="1"/>
</dbReference>
<dbReference type="AlphaFoldDB" id="A0A510G6Q5"/>
<keyword evidence="11" id="KW-1185">Reference proteome</keyword>
<feature type="binding site" evidence="8">
    <location>
        <position position="112"/>
    </location>
    <ligand>
        <name>Fe cation</name>
        <dbReference type="ChEBI" id="CHEBI:24875"/>
    </ligand>
</feature>
<feature type="domain" description="Gcp-like" evidence="9">
    <location>
        <begin position="24"/>
        <end position="315"/>
    </location>
</feature>
<feature type="binding site" evidence="8">
    <location>
        <position position="184"/>
    </location>
    <ligand>
        <name>substrate</name>
    </ligand>
</feature>
<evidence type="ECO:0000256" key="5">
    <source>
        <dbReference type="ARBA" id="ARBA00023004"/>
    </source>
</evidence>
<comment type="similarity">
    <text evidence="8">Belongs to the KAE1 / TsaD family.</text>
</comment>
<evidence type="ECO:0000256" key="3">
    <source>
        <dbReference type="ARBA" id="ARBA00022694"/>
    </source>
</evidence>
<protein>
    <recommendedName>
        <fullName evidence="8">tRNA N6-adenosine threonylcarbamoyltransferase</fullName>
        <ecNumber evidence="8">2.3.1.234</ecNumber>
    </recommendedName>
    <alternativeName>
        <fullName evidence="8">N6-L-threonylcarbamoyladenine synthase</fullName>
        <shortName evidence="8">t(6)A synthase</shortName>
    </alternativeName>
    <alternativeName>
        <fullName evidence="8">t(6)A37 threonylcarbamoyladenosine biosynthesis protein TsaD</fullName>
    </alternativeName>
    <alternativeName>
        <fullName evidence="8">tRNA threonylcarbamoyladenosine biosynthesis protein TsaD</fullName>
    </alternativeName>
</protein>
<proteinExistence type="inferred from homology"/>
<dbReference type="NCBIfam" id="TIGR03723">
    <property type="entry name" value="T6A_TsaD_YgjD"/>
    <property type="match status" value="1"/>
</dbReference>
<keyword evidence="2 8" id="KW-0808">Transferase</keyword>
<dbReference type="PANTHER" id="PTHR11735">
    <property type="entry name" value="TRNA N6-ADENOSINE THREONYLCARBAMOYLTRANSFERASE"/>
    <property type="match status" value="1"/>
</dbReference>
<dbReference type="InterPro" id="IPR017860">
    <property type="entry name" value="Peptidase_M22_CS"/>
</dbReference>
<dbReference type="NCBIfam" id="TIGR00329">
    <property type="entry name" value="gcp_kae1"/>
    <property type="match status" value="1"/>
</dbReference>
<evidence type="ECO:0000256" key="7">
    <source>
        <dbReference type="ARBA" id="ARBA00048117"/>
    </source>
</evidence>
<dbReference type="CDD" id="cd24133">
    <property type="entry name" value="ASKHA_NBD_TsaD_bac"/>
    <property type="match status" value="1"/>
</dbReference>
<sequence>MIKILGIESSCDDTAASIITENREILSNIIISQNTEHAVFGGVVPEIAARSHLSNLDKALKSVLEESNTKLTEISAVAATSGPGLIGGVIVGSMFARSLSSALKKPFIAINHLEGHALTARLTDNIPYPYLLLLASGGHCQFVAVLGLGKYKILGSTIDDAVGEAFDKVAKMLNLAFPGGPKIEKRAKLGDPHKYKFPKPIINSGNCNMSFSGLKTAVRTLIINLKEINDAVINDIAASFQFTIGEILGSKVQDAIRAYEQIINNCDKKNIVIAGGVAANKYLQEILSNSAKTHGYRLIYPPIHLCTDNAAMIAYAGLERYNNKLFTPLNVCPKARWSLEEI</sequence>
<name>A0A510G6Q5_9RICK</name>
<dbReference type="Pfam" id="PF00814">
    <property type="entry name" value="TsaD"/>
    <property type="match status" value="1"/>
</dbReference>
<gene>
    <name evidence="8 10" type="primary">tsaD</name>
    <name evidence="10" type="ORF">RAS_02250</name>
</gene>
<dbReference type="HAMAP" id="MF_01445">
    <property type="entry name" value="TsaD"/>
    <property type="match status" value="1"/>
</dbReference>
<dbReference type="GO" id="GO:0005737">
    <property type="term" value="C:cytoplasm"/>
    <property type="evidence" value="ECO:0007669"/>
    <property type="project" value="UniProtKB-SubCell"/>
</dbReference>
<evidence type="ECO:0000259" key="9">
    <source>
        <dbReference type="Pfam" id="PF00814"/>
    </source>
</evidence>
<keyword evidence="1 8" id="KW-0963">Cytoplasm</keyword>
<dbReference type="InterPro" id="IPR000905">
    <property type="entry name" value="Gcp-like_dom"/>
</dbReference>
<feature type="binding site" evidence="8">
    <location>
        <begin position="134"/>
        <end position="138"/>
    </location>
    <ligand>
        <name>substrate</name>
    </ligand>
</feature>
<dbReference type="GO" id="GO:0061711">
    <property type="term" value="F:tRNA N(6)-L-threonylcarbamoyladenine synthase activity"/>
    <property type="evidence" value="ECO:0007669"/>
    <property type="project" value="UniProtKB-EC"/>
</dbReference>
<keyword evidence="4 8" id="KW-0479">Metal-binding</keyword>
<dbReference type="GO" id="GO:0002949">
    <property type="term" value="P:tRNA threonylcarbamoyladenosine modification"/>
    <property type="evidence" value="ECO:0007669"/>
    <property type="project" value="UniProtKB-UniRule"/>
</dbReference>
<dbReference type="EMBL" id="AP019563">
    <property type="protein sequence ID" value="BBJ31116.1"/>
    <property type="molecule type" value="Genomic_DNA"/>
</dbReference>
<comment type="catalytic activity">
    <reaction evidence="7 8">
        <text>L-threonylcarbamoyladenylate + adenosine(37) in tRNA = N(6)-L-threonylcarbamoyladenosine(37) in tRNA + AMP + H(+)</text>
        <dbReference type="Rhea" id="RHEA:37059"/>
        <dbReference type="Rhea" id="RHEA-COMP:10162"/>
        <dbReference type="Rhea" id="RHEA-COMP:10163"/>
        <dbReference type="ChEBI" id="CHEBI:15378"/>
        <dbReference type="ChEBI" id="CHEBI:73682"/>
        <dbReference type="ChEBI" id="CHEBI:74411"/>
        <dbReference type="ChEBI" id="CHEBI:74418"/>
        <dbReference type="ChEBI" id="CHEBI:456215"/>
        <dbReference type="EC" id="2.3.1.234"/>
    </reaction>
</comment>
<evidence type="ECO:0000256" key="8">
    <source>
        <dbReference type="HAMAP-Rule" id="MF_01445"/>
    </source>
</evidence>
<evidence type="ECO:0000256" key="2">
    <source>
        <dbReference type="ARBA" id="ARBA00022679"/>
    </source>
</evidence>
<feature type="binding site" evidence="8">
    <location>
        <position position="308"/>
    </location>
    <ligand>
        <name>Fe cation</name>
        <dbReference type="ChEBI" id="CHEBI:24875"/>
    </ligand>
</feature>
<dbReference type="RefSeq" id="WP_147141566.1">
    <property type="nucleotide sequence ID" value="NZ_AP019563.1"/>
</dbReference>
<dbReference type="InterPro" id="IPR017861">
    <property type="entry name" value="KAE1/TsaD"/>
</dbReference>
<comment type="subcellular location">
    <subcellularLocation>
        <location evidence="8">Cytoplasm</location>
    </subcellularLocation>
</comment>
<reference evidence="10 11" key="1">
    <citation type="submission" date="2019-04" db="EMBL/GenBank/DDBJ databases">
        <title>Draft genome sequence of Rickettsia asiatica Maytaro1284.</title>
        <authorList>
            <person name="Thu M."/>
            <person name="Qiu Y."/>
            <person name="Nakao R."/>
        </authorList>
    </citation>
    <scope>NUCLEOTIDE SEQUENCE [LARGE SCALE GENOMIC DNA]</scope>
    <source>
        <strain evidence="10 11">Maytaro1284</strain>
    </source>
</reference>
<dbReference type="InterPro" id="IPR043129">
    <property type="entry name" value="ATPase_NBD"/>
</dbReference>
<dbReference type="GO" id="GO:0005506">
    <property type="term" value="F:iron ion binding"/>
    <property type="evidence" value="ECO:0007669"/>
    <property type="project" value="UniProtKB-UniRule"/>
</dbReference>
<keyword evidence="5 8" id="KW-0408">Iron</keyword>
<dbReference type="InterPro" id="IPR022450">
    <property type="entry name" value="TsaD"/>
</dbReference>
<evidence type="ECO:0000256" key="4">
    <source>
        <dbReference type="ARBA" id="ARBA00022723"/>
    </source>
</evidence>
<dbReference type="Proteomes" id="UP000321183">
    <property type="component" value="Chromosome"/>
</dbReference>